<feature type="compositionally biased region" description="Basic and acidic residues" evidence="9">
    <location>
        <begin position="191"/>
        <end position="201"/>
    </location>
</feature>
<sequence>MVSFSCENCGDVLTKKKLDTHRNICRGASFTCLDCMVHFQGLEYRTHTSCITEDQKYQGALYKDKSKRKSVTIAAPPKQAYVEDDQEPESQAITIVPSVPRAPSPPPSATMAAPVDVFAYLVTEDTPNASRISLQTPKEQMQMVKNAQSLFTAKSPSPEADSDWTSDDVEYGVDPVPTRVLTYETPAPKPMGHERNKSSTDKKRKRQVEELDLSQARRPSQELDEEMPDVDESGRPILHTGLTGGLNRMMNSSRFPPSPEYSAGSGPEPSPLSPAKRKRVTVAGTVVERRGRATNGQLVKVRKPRRASDESRPRKHQRSQKSTRDESKDRLKAIEYHRNPSPNPDTANQLVVYRSRAEMFLSFITKGPESESGYSMNKALKRYHRERLERGMDKQEEEKELFKSLRLKKNDRGEIILMIGEEK</sequence>
<evidence type="ECO:0000259" key="10">
    <source>
        <dbReference type="Pfam" id="PF08790"/>
    </source>
</evidence>
<proteinExistence type="inferred from homology"/>
<dbReference type="PANTHER" id="PTHR13100:SF10">
    <property type="entry name" value="CELL GROWTH-REGULATING NUCLEOLAR PROTEIN"/>
    <property type="match status" value="1"/>
</dbReference>
<accession>A0A8H3IRM5</accession>
<reference evidence="11" key="1">
    <citation type="submission" date="2021-03" db="EMBL/GenBank/DDBJ databases">
        <authorList>
            <person name="Tagirdzhanova G."/>
        </authorList>
    </citation>
    <scope>NUCLEOTIDE SEQUENCE</scope>
</reference>
<comment type="similarity">
    <text evidence="7">Belongs to the UPF0743 family.</text>
</comment>
<dbReference type="GO" id="GO:0003677">
    <property type="term" value="F:DNA binding"/>
    <property type="evidence" value="ECO:0007669"/>
    <property type="project" value="InterPro"/>
</dbReference>
<dbReference type="InterPro" id="IPR014898">
    <property type="entry name" value="Znf_C2H2_LYAR"/>
</dbReference>
<dbReference type="InterPro" id="IPR036236">
    <property type="entry name" value="Znf_C2H2_sf"/>
</dbReference>
<evidence type="ECO:0000256" key="3">
    <source>
        <dbReference type="ARBA" id="ARBA00022737"/>
    </source>
</evidence>
<dbReference type="GO" id="GO:0000122">
    <property type="term" value="P:negative regulation of transcription by RNA polymerase II"/>
    <property type="evidence" value="ECO:0007669"/>
    <property type="project" value="TreeGrafter"/>
</dbReference>
<keyword evidence="4 8" id="KW-0863">Zinc-finger</keyword>
<evidence type="ECO:0000256" key="9">
    <source>
        <dbReference type="SAM" id="MobiDB-lite"/>
    </source>
</evidence>
<dbReference type="FunFam" id="3.30.1490.490:FF:000001">
    <property type="entry name" value="cell growth-regulating nucleolar protein-like"/>
    <property type="match status" value="1"/>
</dbReference>
<keyword evidence="12" id="KW-1185">Reference proteome</keyword>
<keyword evidence="3" id="KW-0677">Repeat</keyword>
<dbReference type="GO" id="GO:0006364">
    <property type="term" value="P:rRNA processing"/>
    <property type="evidence" value="ECO:0007669"/>
    <property type="project" value="TreeGrafter"/>
</dbReference>
<dbReference type="OrthoDB" id="21474at2759"/>
<evidence type="ECO:0000313" key="11">
    <source>
        <dbReference type="EMBL" id="CAF9929003.1"/>
    </source>
</evidence>
<evidence type="ECO:0000313" key="12">
    <source>
        <dbReference type="Proteomes" id="UP000664169"/>
    </source>
</evidence>
<dbReference type="Gene3D" id="3.30.1490.490">
    <property type="match status" value="1"/>
</dbReference>
<feature type="compositionally biased region" description="Acidic residues" evidence="9">
    <location>
        <begin position="222"/>
        <end position="231"/>
    </location>
</feature>
<evidence type="ECO:0000256" key="2">
    <source>
        <dbReference type="ARBA" id="ARBA00022723"/>
    </source>
</evidence>
<dbReference type="InterPro" id="IPR039999">
    <property type="entry name" value="LYAR"/>
</dbReference>
<dbReference type="GO" id="GO:0008270">
    <property type="term" value="F:zinc ion binding"/>
    <property type="evidence" value="ECO:0007669"/>
    <property type="project" value="UniProtKB-KW"/>
</dbReference>
<dbReference type="Proteomes" id="UP000664169">
    <property type="component" value="Unassembled WGS sequence"/>
</dbReference>
<organism evidence="11 12">
    <name type="scientific">Gomphillus americanus</name>
    <dbReference type="NCBI Taxonomy" id="1940652"/>
    <lineage>
        <taxon>Eukaryota</taxon>
        <taxon>Fungi</taxon>
        <taxon>Dikarya</taxon>
        <taxon>Ascomycota</taxon>
        <taxon>Pezizomycotina</taxon>
        <taxon>Lecanoromycetes</taxon>
        <taxon>OSLEUM clade</taxon>
        <taxon>Ostropomycetidae</taxon>
        <taxon>Ostropales</taxon>
        <taxon>Graphidaceae</taxon>
        <taxon>Gomphilloideae</taxon>
        <taxon>Gomphillus</taxon>
    </lineage>
</organism>
<keyword evidence="2" id="KW-0479">Metal-binding</keyword>
<evidence type="ECO:0000256" key="6">
    <source>
        <dbReference type="ARBA" id="ARBA00023242"/>
    </source>
</evidence>
<keyword evidence="6" id="KW-0539">Nucleus</keyword>
<feature type="domain" description="Zinc finger C2H2 LYAR-type" evidence="10">
    <location>
        <begin position="30"/>
        <end position="57"/>
    </location>
</feature>
<evidence type="ECO:0000256" key="7">
    <source>
        <dbReference type="ARBA" id="ARBA00061084"/>
    </source>
</evidence>
<name>A0A8H3IRM5_9LECA</name>
<keyword evidence="5" id="KW-0862">Zinc</keyword>
<dbReference type="SUPFAM" id="SSF57667">
    <property type="entry name" value="beta-beta-alpha zinc fingers"/>
    <property type="match status" value="2"/>
</dbReference>
<dbReference type="AlphaFoldDB" id="A0A8H3IRM5"/>
<dbReference type="PANTHER" id="PTHR13100">
    <property type="entry name" value="CELL GROWTH-REGULATING NUCLEOLAR PROTEIN LYAR"/>
    <property type="match status" value="1"/>
</dbReference>
<protein>
    <recommendedName>
        <fullName evidence="10">Zinc finger C2H2 LYAR-type domain-containing protein</fullName>
    </recommendedName>
</protein>
<dbReference type="EMBL" id="CAJPDQ010000031">
    <property type="protein sequence ID" value="CAF9929003.1"/>
    <property type="molecule type" value="Genomic_DNA"/>
</dbReference>
<dbReference type="Pfam" id="PF08790">
    <property type="entry name" value="zf-LYAR"/>
    <property type="match status" value="1"/>
</dbReference>
<gene>
    <name evidence="11" type="ORF">GOMPHAMPRED_005283</name>
</gene>
<evidence type="ECO:0000256" key="5">
    <source>
        <dbReference type="ARBA" id="ARBA00022833"/>
    </source>
</evidence>
<comment type="subcellular location">
    <subcellularLocation>
        <location evidence="1">Nucleus</location>
    </subcellularLocation>
</comment>
<evidence type="ECO:0000256" key="1">
    <source>
        <dbReference type="ARBA" id="ARBA00004123"/>
    </source>
</evidence>
<dbReference type="GO" id="GO:0005730">
    <property type="term" value="C:nucleolus"/>
    <property type="evidence" value="ECO:0007669"/>
    <property type="project" value="TreeGrafter"/>
</dbReference>
<dbReference type="PROSITE" id="PS51804">
    <property type="entry name" value="ZF_C2HC_LYAR"/>
    <property type="match status" value="2"/>
</dbReference>
<evidence type="ECO:0000256" key="4">
    <source>
        <dbReference type="ARBA" id="ARBA00022771"/>
    </source>
</evidence>
<evidence type="ECO:0000256" key="8">
    <source>
        <dbReference type="PROSITE-ProRule" id="PRU01145"/>
    </source>
</evidence>
<feature type="region of interest" description="Disordered" evidence="9">
    <location>
        <begin position="153"/>
        <end position="328"/>
    </location>
</feature>
<feature type="compositionally biased region" description="Acidic residues" evidence="9">
    <location>
        <begin position="160"/>
        <end position="171"/>
    </location>
</feature>
<comment type="caution">
    <text evidence="11">The sequence shown here is derived from an EMBL/GenBank/DDBJ whole genome shotgun (WGS) entry which is preliminary data.</text>
</comment>